<feature type="compositionally biased region" description="Basic and acidic residues" evidence="3">
    <location>
        <begin position="760"/>
        <end position="774"/>
    </location>
</feature>
<feature type="compositionally biased region" description="Basic and acidic residues" evidence="3">
    <location>
        <begin position="2281"/>
        <end position="2293"/>
    </location>
</feature>
<feature type="region of interest" description="Disordered" evidence="3">
    <location>
        <begin position="486"/>
        <end position="526"/>
    </location>
</feature>
<evidence type="ECO:0000256" key="2">
    <source>
        <dbReference type="SAM" id="Coils"/>
    </source>
</evidence>
<feature type="compositionally biased region" description="Acidic residues" evidence="3">
    <location>
        <begin position="1451"/>
        <end position="1462"/>
    </location>
</feature>
<feature type="compositionally biased region" description="Polar residues" evidence="3">
    <location>
        <begin position="2248"/>
        <end position="2278"/>
    </location>
</feature>
<dbReference type="Proteomes" id="UP001251528">
    <property type="component" value="Unassembled WGS sequence"/>
</dbReference>
<keyword evidence="5" id="KW-1185">Reference proteome</keyword>
<evidence type="ECO:0000313" key="5">
    <source>
        <dbReference type="Proteomes" id="UP001251528"/>
    </source>
</evidence>
<feature type="compositionally biased region" description="Low complexity" evidence="3">
    <location>
        <begin position="45"/>
        <end position="54"/>
    </location>
</feature>
<comment type="caution">
    <text evidence="4">The sequence shown here is derived from an EMBL/GenBank/DDBJ whole genome shotgun (WGS) entry which is preliminary data.</text>
</comment>
<evidence type="ECO:0008006" key="6">
    <source>
        <dbReference type="Google" id="ProtNLM"/>
    </source>
</evidence>
<evidence type="ECO:0000256" key="1">
    <source>
        <dbReference type="ARBA" id="ARBA00023054"/>
    </source>
</evidence>
<protein>
    <recommendedName>
        <fullName evidence="6">Myosin class II heavy chain</fullName>
    </recommendedName>
</protein>
<feature type="compositionally biased region" description="Polar residues" evidence="3">
    <location>
        <begin position="2205"/>
        <end position="2237"/>
    </location>
</feature>
<feature type="region of interest" description="Disordered" evidence="3">
    <location>
        <begin position="1244"/>
        <end position="1266"/>
    </location>
</feature>
<feature type="region of interest" description="Disordered" evidence="3">
    <location>
        <begin position="738"/>
        <end position="808"/>
    </location>
</feature>
<dbReference type="PROSITE" id="PS00018">
    <property type="entry name" value="EF_HAND_1"/>
    <property type="match status" value="1"/>
</dbReference>
<sequence length="2340" mass="258252">MGKKRTSKTTSLAYWLMSIYAGKKWYARLNHGWEWLLGPAGLVKTSPSTSSTTPAPGAFAQEGTGENRAQIHSPNSPALSTTSTADGEEEEEDIESSPALPSLPAPKLPSRVAQLLRTPPSEVGEENQFGTASWGSPYPRADHNLRRQSFSSEASDDSLIHHLSIETPFLRQSGDSPTREQPQPTISAAAAVIANRARRQHRGLTEDWIRTHTTGVVNAEPRHWFSEGSDSEHSSLSGSELAWFDDRYPLTPKAVQKPETKSRKSPGHSRGRSSLETLKPQLLSTEKAEKQTSNMPEAELQQTSQEVDLVKDESSPIEPESATPAMEIAREEKIDIEDMLEDVKPPATPIKGKEKPLPEEPALTPRIKKKLPWKGKNITIFVPRDDERGQPGEAPAPLRREEVEKMFSSWKELGYNVDGFDLLVEGYQPPDTDDSQSRQGWPTCDDIARERADKRYRVLLPDFETWENHVAGLQEAKLRALGVSCVEEPPEPSLSPPTTIPSRQASAQYPSLPFSPPIPTSSSSSNHGLASYPFSAQFLPGAPSPGVPPGASPVSFGPGKFNPRQSISLPTGNSPFQLAQSHGWNNHAGILQSLNRTDSPLANLNGILSPQSPYGLDGLQQTNSPLLGLHQRHQSLQYFPQQMGSIASPRLQDVREDDEESLSKSPSKTPEPTVRNGDPLQAEIEDAEYHLEEQLRNQLEHEDYNPRSVETTTPFAPLHSRDASEGLTIAERFASEPGKPMELHHPRPHSRGHSLSQTFFRDHDGNQENTDKKSLNKLGSLREISETQKDDDEEQEIETNPSNLGTPVQNFDLTAAFEQHQKNLSSASNPWLEQQRSGVSSARHSSHGSKQSFSRLNVQAPEFKFNPTSSFVPGMYNFTGGGSFQPAVHQASVDIGDREEPAVALKPELERPQSPRPVTQFGAPRMHASAPSFSPGSGIFSFSSSGPKFRPDAPAFTPFQSLANGIGAGTGRGHTARQDSIFGSIKITANDIIRPAKKSKAIPIVRPSSSSSATSLNNVEESQDGSNRPLADESRVKRAKSSAPDGDDLPIFAERPEEEKEDAGAVAVENIEEEISAAEDGSVEEHALQADTSLSSIITSDQIDTMATTAAPSETSPVEPTTKNFSHVEFEFDPRIESQNLPQTLSFGGKRSEGGERKSLSANAMPFIPGGAPSSAQQPSTFGDDSKAEPTEQETAAPAEPIQAPRVKLTPKPRGLAASRFAKPQSPTVPVAWEPEVIPSIESETSVASLPEPVSRDEPLIDVSDDREMTFEEIDAVMQQMETDPSMGVNKTMESGQWPSQPTETLNPAPADDLHPPVDQLSRDGASLTPRQISAIPESTPLLSTELEDPFVDPPISPQSPEPANEFDELGIATEPASDWEGAFTEDEHDKLENRAHFFDGRVNEVVGTLLATRLEPLEKALGLIHDSLASKSHHNQSTRREVRSVSGEVQESDADDEDEEPVPQRSASPRRDRRMEQMRLAITEALVAHQLNQPAAPAERQASTLGDSITVLNALEDMKEQVLASLKTIPSGKDQDSNARERDLTPGPDENARQKITELQAMMMDLGERLSNEQNKTEREITERRAAEDAAAELNRQLQAAETRVEVEIINRSVFDQRVADLEERLRLQENKTEENCNARRAAEDRLSEVQRLLRISSEEENRLRDLVEERDARVKTLEQQNGKSSMRMTLLEAAQNNSAQSQSEMANKFNAVEGDLRAVRQDNNHWRSEAERADENARRTAGELAHTLDENKHLQKSLNTLAAQLEENERLRESWRSKFLSLQDDMGSAAREVAEENARRIKRDQSMLARQEVLDARLQAEAKTRERLEVEMERLQENERSGMRAVNECKRLEGLLGELRTENHKLQQAASRYQREFEEARESGASEVKRTRMAMQIEVDAANNQVNVIREELEEQNSKLRSDLDNVKLETDTAKAQSEMLLEEAQSSKAAELKDAQSKHQNEIEDMQARYERKVNTAAEDASRNEQQLLERLSLSSSKIEHLQDRVLHLEDKLEIAKQAAAAAAQAAKAVGVEPDTAATVIVQPRQVTKSLDPPEKISPQALRESIMVLQEQLQAREQRVEELEQSLSKTDPEAASKISKRDDEISWLRELLAVRQGDLQDIITALSSDRYDRNSVKDAAIRLKANLQMEEQERERAINGGSAISLPNIAQSIQAATPRVAQTIRPFAAAFDNWRKSSQPSFRTISGALSSPANGNNATPSKSRTSMGSQNNLLSGLLTPPASGLRQTPTSDSGSQPTAFANTGRRFTSQGSSSLGRVRRESNGSRHSEKLSAAPDTPPRHQERAEPPRTPPMMRESGYDSDAQPGDFDDHDFFEED</sequence>
<reference evidence="4" key="1">
    <citation type="submission" date="2023-06" db="EMBL/GenBank/DDBJ databases">
        <title>Conoideocrella luteorostrata (Hypocreales: Clavicipitaceae), a potential biocontrol fungus for elongate hemlock scale in United States Christmas tree production areas.</title>
        <authorList>
            <person name="Barrett H."/>
            <person name="Lovett B."/>
            <person name="Macias A.M."/>
            <person name="Stajich J.E."/>
            <person name="Kasson M.T."/>
        </authorList>
    </citation>
    <scope>NUCLEOTIDE SEQUENCE</scope>
    <source>
        <strain evidence="4">ARSEF 14590</strain>
    </source>
</reference>
<feature type="region of interest" description="Disordered" evidence="3">
    <location>
        <begin position="822"/>
        <end position="854"/>
    </location>
</feature>
<feature type="coiled-coil region" evidence="2">
    <location>
        <begin position="1718"/>
        <end position="1780"/>
    </location>
</feature>
<feature type="region of interest" description="Disordered" evidence="3">
    <location>
        <begin position="252"/>
        <end position="369"/>
    </location>
</feature>
<feature type="region of interest" description="Disordered" evidence="3">
    <location>
        <begin position="999"/>
        <end position="1065"/>
    </location>
</feature>
<feature type="coiled-coil region" evidence="2">
    <location>
        <begin position="1820"/>
        <end position="1972"/>
    </location>
</feature>
<feature type="region of interest" description="Disordered" evidence="3">
    <location>
        <begin position="1345"/>
        <end position="1366"/>
    </location>
</feature>
<dbReference type="EMBL" id="JASWJB010000038">
    <property type="protein sequence ID" value="KAK2608461.1"/>
    <property type="molecule type" value="Genomic_DNA"/>
</dbReference>
<feature type="compositionally biased region" description="Polar residues" evidence="3">
    <location>
        <begin position="1292"/>
        <end position="1306"/>
    </location>
</feature>
<dbReference type="PANTHER" id="PTHR32083:SF0">
    <property type="entry name" value="CILIA AND FLAGELLA-ASSOCIATED PROTEIN 58"/>
    <property type="match status" value="1"/>
</dbReference>
<feature type="region of interest" description="Disordered" evidence="3">
    <location>
        <begin position="1133"/>
        <end position="1228"/>
    </location>
</feature>
<feature type="region of interest" description="Disordered" evidence="3">
    <location>
        <begin position="651"/>
        <end position="678"/>
    </location>
</feature>
<dbReference type="PANTHER" id="PTHR32083">
    <property type="entry name" value="CILIA AND FLAGELLA-ASSOCIATED PROTEIN 58-RELATED"/>
    <property type="match status" value="1"/>
</dbReference>
<organism evidence="4 5">
    <name type="scientific">Conoideocrella luteorostrata</name>
    <dbReference type="NCBI Taxonomy" id="1105319"/>
    <lineage>
        <taxon>Eukaryota</taxon>
        <taxon>Fungi</taxon>
        <taxon>Dikarya</taxon>
        <taxon>Ascomycota</taxon>
        <taxon>Pezizomycotina</taxon>
        <taxon>Sordariomycetes</taxon>
        <taxon>Hypocreomycetidae</taxon>
        <taxon>Hypocreales</taxon>
        <taxon>Clavicipitaceae</taxon>
        <taxon>Conoideocrella</taxon>
    </lineage>
</organism>
<feature type="compositionally biased region" description="Polar residues" evidence="3">
    <location>
        <begin position="70"/>
        <end position="85"/>
    </location>
</feature>
<feature type="compositionally biased region" description="Polar residues" evidence="3">
    <location>
        <begin position="798"/>
        <end position="808"/>
    </location>
</feature>
<feature type="compositionally biased region" description="Polar residues" evidence="3">
    <location>
        <begin position="1174"/>
        <end position="1183"/>
    </location>
</feature>
<feature type="compositionally biased region" description="Polar residues" evidence="3">
    <location>
        <begin position="1013"/>
        <end position="1026"/>
    </location>
</feature>
<evidence type="ECO:0000256" key="3">
    <source>
        <dbReference type="SAM" id="MobiDB-lite"/>
    </source>
</evidence>
<feature type="compositionally biased region" description="Basic and acidic residues" evidence="3">
    <location>
        <begin position="1150"/>
        <end position="1159"/>
    </location>
</feature>
<feature type="compositionally biased region" description="Basic and acidic residues" evidence="3">
    <location>
        <begin position="2301"/>
        <end position="2310"/>
    </location>
</feature>
<feature type="compositionally biased region" description="Basic and acidic residues" evidence="3">
    <location>
        <begin position="1534"/>
        <end position="1553"/>
    </location>
</feature>
<feature type="compositionally biased region" description="Polar residues" evidence="3">
    <location>
        <begin position="1137"/>
        <end position="1146"/>
    </location>
</feature>
<gene>
    <name evidence="4" type="ORF">QQS21_003031</name>
</gene>
<feature type="region of interest" description="Disordered" evidence="3">
    <location>
        <begin position="119"/>
        <end position="140"/>
    </location>
</feature>
<evidence type="ECO:0000313" key="4">
    <source>
        <dbReference type="EMBL" id="KAK2608461.1"/>
    </source>
</evidence>
<dbReference type="GO" id="GO:0005856">
    <property type="term" value="C:cytoskeleton"/>
    <property type="evidence" value="ECO:0007669"/>
    <property type="project" value="TreeGrafter"/>
</dbReference>
<feature type="coiled-coil region" evidence="2">
    <location>
        <begin position="1557"/>
        <end position="1682"/>
    </location>
</feature>
<feature type="compositionally biased region" description="Polar residues" evidence="3">
    <location>
        <begin position="291"/>
        <end position="306"/>
    </location>
</feature>
<feature type="compositionally biased region" description="Low complexity" evidence="3">
    <location>
        <begin position="1193"/>
        <end position="1205"/>
    </location>
</feature>
<dbReference type="InterPro" id="IPR018247">
    <property type="entry name" value="EF_Hand_1_Ca_BS"/>
</dbReference>
<feature type="region of interest" description="Disordered" evidence="3">
    <location>
        <begin position="1432"/>
        <end position="1474"/>
    </location>
</feature>
<feature type="compositionally biased region" description="Acidic residues" evidence="3">
    <location>
        <begin position="86"/>
        <end position="95"/>
    </location>
</feature>
<name>A0AAJ0CU75_9HYPO</name>
<accession>A0AAJ0CU75</accession>
<feature type="region of interest" description="Disordered" evidence="3">
    <location>
        <begin position="1528"/>
        <end position="1553"/>
    </location>
</feature>
<feature type="region of interest" description="Disordered" evidence="3">
    <location>
        <begin position="1286"/>
        <end position="1325"/>
    </location>
</feature>
<proteinExistence type="predicted"/>
<keyword evidence="1 2" id="KW-0175">Coiled coil</keyword>
<feature type="compositionally biased region" description="Pro residues" evidence="3">
    <location>
        <begin position="1352"/>
        <end position="1361"/>
    </location>
</feature>
<feature type="region of interest" description="Disordered" evidence="3">
    <location>
        <begin position="700"/>
        <end position="724"/>
    </location>
</feature>
<feature type="region of interest" description="Disordered" evidence="3">
    <location>
        <begin position="2205"/>
        <end position="2340"/>
    </location>
</feature>
<feature type="compositionally biased region" description="Basic and acidic residues" evidence="3">
    <location>
        <begin position="1254"/>
        <end position="1266"/>
    </location>
</feature>
<feature type="region of interest" description="Disordered" evidence="3">
    <location>
        <begin position="44"/>
        <end position="107"/>
    </location>
</feature>
<feature type="compositionally biased region" description="Acidic residues" evidence="3">
    <location>
        <begin position="2330"/>
        <end position="2340"/>
    </location>
</feature>